<keyword evidence="3" id="KW-1185">Reference proteome</keyword>
<feature type="chain" id="PRO_5003403917" description="DUF38 domain-containing protein" evidence="1">
    <location>
        <begin position="20"/>
        <end position="157"/>
    </location>
</feature>
<sequence>MRTFSIILFLSITGVFLQASTDDDGEKTALKKANLILEKMDIALQTKDLKEFLDMHMANFHFKFCNETGSSVDDLKNILESDPHMSQVIVSKHTVKVPSGSSSVTKVSSNMWKFFYEEHLLLNNNQAFRTEGAIYFVDMGTHVKIDSAEEECPEKLF</sequence>
<dbReference type="EMBL" id="GL379808">
    <property type="protein sequence ID" value="EGT42075.1"/>
    <property type="molecule type" value="Genomic_DNA"/>
</dbReference>
<protein>
    <recommendedName>
        <fullName evidence="4">DUF38 domain-containing protein</fullName>
    </recommendedName>
</protein>
<dbReference type="OrthoDB" id="5866763at2759"/>
<evidence type="ECO:0000313" key="2">
    <source>
        <dbReference type="EMBL" id="EGT42075.1"/>
    </source>
</evidence>
<accession>G0MRC3</accession>
<gene>
    <name evidence="2" type="ORF">CAEBREN_08321</name>
</gene>
<dbReference type="Proteomes" id="UP000008068">
    <property type="component" value="Unassembled WGS sequence"/>
</dbReference>
<evidence type="ECO:0000313" key="3">
    <source>
        <dbReference type="Proteomes" id="UP000008068"/>
    </source>
</evidence>
<keyword evidence="1" id="KW-0732">Signal</keyword>
<dbReference type="InParanoid" id="G0MRC3"/>
<dbReference type="OMA" id="CIAVQIN"/>
<reference evidence="3" key="1">
    <citation type="submission" date="2011-07" db="EMBL/GenBank/DDBJ databases">
        <authorList>
            <consortium name="Caenorhabditis brenneri Sequencing and Analysis Consortium"/>
            <person name="Wilson R.K."/>
        </authorList>
    </citation>
    <scope>NUCLEOTIDE SEQUENCE [LARGE SCALE GENOMIC DNA]</scope>
    <source>
        <strain evidence="3">PB2801</strain>
    </source>
</reference>
<feature type="signal peptide" evidence="1">
    <location>
        <begin position="1"/>
        <end position="19"/>
    </location>
</feature>
<evidence type="ECO:0000256" key="1">
    <source>
        <dbReference type="SAM" id="SignalP"/>
    </source>
</evidence>
<dbReference type="AlphaFoldDB" id="G0MRC3"/>
<organism evidence="3">
    <name type="scientific">Caenorhabditis brenneri</name>
    <name type="common">Nematode worm</name>
    <dbReference type="NCBI Taxonomy" id="135651"/>
    <lineage>
        <taxon>Eukaryota</taxon>
        <taxon>Metazoa</taxon>
        <taxon>Ecdysozoa</taxon>
        <taxon>Nematoda</taxon>
        <taxon>Chromadorea</taxon>
        <taxon>Rhabditida</taxon>
        <taxon>Rhabditina</taxon>
        <taxon>Rhabditomorpha</taxon>
        <taxon>Rhabditoidea</taxon>
        <taxon>Rhabditidae</taxon>
        <taxon>Peloderinae</taxon>
        <taxon>Caenorhabditis</taxon>
    </lineage>
</organism>
<dbReference type="HOGENOM" id="CLU_1846992_0_0_1"/>
<name>G0MRC3_CAEBE</name>
<dbReference type="eggNOG" id="ENOG502TIIU">
    <property type="taxonomic scope" value="Eukaryota"/>
</dbReference>
<evidence type="ECO:0008006" key="4">
    <source>
        <dbReference type="Google" id="ProtNLM"/>
    </source>
</evidence>
<proteinExistence type="predicted"/>